<keyword evidence="1" id="KW-1133">Transmembrane helix</keyword>
<dbReference type="Proteomes" id="UP000554482">
    <property type="component" value="Unassembled WGS sequence"/>
</dbReference>
<dbReference type="Pfam" id="PF00106">
    <property type="entry name" value="adh_short"/>
    <property type="match status" value="1"/>
</dbReference>
<dbReference type="EMBL" id="JABWDY010023071">
    <property type="protein sequence ID" value="KAF5191206.1"/>
    <property type="molecule type" value="Genomic_DNA"/>
</dbReference>
<accession>A0A7J6W1D6</accession>
<evidence type="ECO:0000313" key="3">
    <source>
        <dbReference type="Proteomes" id="UP000554482"/>
    </source>
</evidence>
<keyword evidence="3" id="KW-1185">Reference proteome</keyword>
<organism evidence="2 3">
    <name type="scientific">Thalictrum thalictroides</name>
    <name type="common">Rue-anemone</name>
    <name type="synonym">Anemone thalictroides</name>
    <dbReference type="NCBI Taxonomy" id="46969"/>
    <lineage>
        <taxon>Eukaryota</taxon>
        <taxon>Viridiplantae</taxon>
        <taxon>Streptophyta</taxon>
        <taxon>Embryophyta</taxon>
        <taxon>Tracheophyta</taxon>
        <taxon>Spermatophyta</taxon>
        <taxon>Magnoliopsida</taxon>
        <taxon>Ranunculales</taxon>
        <taxon>Ranunculaceae</taxon>
        <taxon>Thalictroideae</taxon>
        <taxon>Thalictrum</taxon>
    </lineage>
</organism>
<sequence length="142" mass="15855">MELIHLVMDLVVPPVLLIFLLVILPPYLLYKFVNSIIKQFTMEDLTGKVVLITGASSGIGEHLAYEYAKKGARLSLVARREKKLQEVAEKARKFGSPDAIFICGDVSKSNDCKRFVEETVNHFGRCKCNKTFCSLGTATVRC</sequence>
<gene>
    <name evidence="2" type="ORF">FRX31_019207</name>
</gene>
<dbReference type="Gene3D" id="3.40.50.720">
    <property type="entry name" value="NAD(P)-binding Rossmann-like Domain"/>
    <property type="match status" value="1"/>
</dbReference>
<proteinExistence type="predicted"/>
<comment type="caution">
    <text evidence="2">The sequence shown here is derived from an EMBL/GenBank/DDBJ whole genome shotgun (WGS) entry which is preliminary data.</text>
</comment>
<dbReference type="PANTHER" id="PTHR44404:SF1">
    <property type="entry name" value="HYDROXYSTEROID 11-BETA-DEHYDROGENASE 1-LIKE PROTEIN"/>
    <property type="match status" value="1"/>
</dbReference>
<keyword evidence="1" id="KW-0472">Membrane</keyword>
<reference evidence="2 3" key="1">
    <citation type="submission" date="2020-06" db="EMBL/GenBank/DDBJ databases">
        <title>Transcriptomic and genomic resources for Thalictrum thalictroides and T. hernandezii: Facilitating candidate gene discovery in an emerging model plant lineage.</title>
        <authorList>
            <person name="Arias T."/>
            <person name="Riano-Pachon D.M."/>
            <person name="Di Stilio V.S."/>
        </authorList>
    </citation>
    <scope>NUCLEOTIDE SEQUENCE [LARGE SCALE GENOMIC DNA]</scope>
    <source>
        <strain evidence="3">cv. WT478/WT964</strain>
        <tissue evidence="2">Leaves</tissue>
    </source>
</reference>
<feature type="transmembrane region" description="Helical" evidence="1">
    <location>
        <begin position="12"/>
        <end position="30"/>
    </location>
</feature>
<protein>
    <submittedName>
        <fullName evidence="2">11-beta-hydroxysteroid dehydrogenase-like</fullName>
    </submittedName>
</protein>
<dbReference type="InterPro" id="IPR002347">
    <property type="entry name" value="SDR_fam"/>
</dbReference>
<evidence type="ECO:0000313" key="2">
    <source>
        <dbReference type="EMBL" id="KAF5191206.1"/>
    </source>
</evidence>
<evidence type="ECO:0000256" key="1">
    <source>
        <dbReference type="SAM" id="Phobius"/>
    </source>
</evidence>
<dbReference type="SUPFAM" id="SSF51735">
    <property type="entry name" value="NAD(P)-binding Rossmann-fold domains"/>
    <property type="match status" value="1"/>
</dbReference>
<dbReference type="OrthoDB" id="47007at2759"/>
<dbReference type="PANTHER" id="PTHR44404">
    <property type="entry name" value="HYDROXYSTEROID DEHYDROGENASE 1M"/>
    <property type="match status" value="1"/>
</dbReference>
<name>A0A7J6W1D6_THATH</name>
<keyword evidence="1" id="KW-0812">Transmembrane</keyword>
<dbReference type="InterPro" id="IPR036291">
    <property type="entry name" value="NAD(P)-bd_dom_sf"/>
</dbReference>
<dbReference type="AlphaFoldDB" id="A0A7J6W1D6"/>